<dbReference type="RefSeq" id="WP_151890267.1">
    <property type="nucleotide sequence ID" value="NZ_VNIK02000005.1"/>
</dbReference>
<evidence type="ECO:0000313" key="1">
    <source>
        <dbReference type="EMBL" id="KAB5488771.1"/>
    </source>
</evidence>
<organism evidence="1 2">
    <name type="scientific">Flagellimonas hadalis</name>
    <dbReference type="NCBI Taxonomy" id="2597517"/>
    <lineage>
        <taxon>Bacteria</taxon>
        <taxon>Pseudomonadati</taxon>
        <taxon>Bacteroidota</taxon>
        <taxon>Flavobacteriia</taxon>
        <taxon>Flavobacteriales</taxon>
        <taxon>Flavobacteriaceae</taxon>
        <taxon>Flagellimonas</taxon>
    </lineage>
</organism>
<evidence type="ECO:0000313" key="2">
    <source>
        <dbReference type="Proteomes" id="UP000319204"/>
    </source>
</evidence>
<gene>
    <name evidence="1" type="ORF">FOT42_009155</name>
</gene>
<comment type="caution">
    <text evidence="1">The sequence shown here is derived from an EMBL/GenBank/DDBJ whole genome shotgun (WGS) entry which is preliminary data.</text>
</comment>
<proteinExistence type="predicted"/>
<protein>
    <submittedName>
        <fullName evidence="1">Uncharacterized protein</fullName>
    </submittedName>
</protein>
<dbReference type="Proteomes" id="UP000319204">
    <property type="component" value="Unassembled WGS sequence"/>
</dbReference>
<name>A0A5N5IP13_9FLAO</name>
<accession>A0A5N5IP13</accession>
<dbReference type="AlphaFoldDB" id="A0A5N5IP13"/>
<dbReference type="EMBL" id="VNIK02000005">
    <property type="protein sequence ID" value="KAB5488771.1"/>
    <property type="molecule type" value="Genomic_DNA"/>
</dbReference>
<dbReference type="OrthoDB" id="1174272at2"/>
<sequence>MTIERNSLDETTQLISNFDYNDTGKLVNISSEDVQSGSLYNFTFDHGVNGTVTNVGFMIDDVEYDLSTTYNESDEIHYLIEGDLANLPTEWNLDPDGQLIKIAISENNYTLQFSEGDKGVFHYLKPQNALVIWHGLMFYLSPFELFFFSQHDIALIHTGDAGYLFQNKIWDGNGNLVSFQVKPNVLFGLTINYVVEYETKNL</sequence>
<reference evidence="1" key="1">
    <citation type="submission" date="2019-10" db="EMBL/GenBank/DDBJ databases">
        <title>Muricauda hadale sp. nov., a piezophilic bacterium isolated from hadopelagic water of the Mariana Trench.</title>
        <authorList>
            <person name="Wei Y."/>
        </authorList>
    </citation>
    <scope>NUCLEOTIDE SEQUENCE [LARGE SCALE GENOMIC DNA]</scope>
    <source>
        <strain evidence="1">MT-229</strain>
    </source>
</reference>
<keyword evidence="2" id="KW-1185">Reference proteome</keyword>